<keyword evidence="1" id="KW-0175">Coiled coil</keyword>
<evidence type="ECO:0008006" key="4">
    <source>
        <dbReference type="Google" id="ProtNLM"/>
    </source>
</evidence>
<dbReference type="KEGG" id="faf:OE104_05905"/>
<dbReference type="AlphaFoldDB" id="A0A9E8RWM6"/>
<evidence type="ECO:0000313" key="2">
    <source>
        <dbReference type="EMBL" id="WAA10846.1"/>
    </source>
</evidence>
<gene>
    <name evidence="2" type="ORF">OE104_05905</name>
</gene>
<organism evidence="2 3">
    <name type="scientific">Fervidibacillus albus</name>
    <dbReference type="NCBI Taxonomy" id="2980026"/>
    <lineage>
        <taxon>Bacteria</taxon>
        <taxon>Bacillati</taxon>
        <taxon>Bacillota</taxon>
        <taxon>Bacilli</taxon>
        <taxon>Bacillales</taxon>
        <taxon>Bacillaceae</taxon>
        <taxon>Fervidibacillus</taxon>
    </lineage>
</organism>
<dbReference type="EMBL" id="CP106878">
    <property type="protein sequence ID" value="WAA10846.1"/>
    <property type="molecule type" value="Genomic_DNA"/>
</dbReference>
<accession>A0A9E8RWM6</accession>
<evidence type="ECO:0000313" key="3">
    <source>
        <dbReference type="Proteomes" id="UP001164718"/>
    </source>
</evidence>
<sequence length="144" mass="17381">MKVEIEYSKLIATINFMYDLRLVRKQSRMRRRFIKILSERLEEVENERKELLIEHSKKDEKGEAIIKPDGNYDVKDMVAFSNDLKELYSEKLIIEGEDNREMIRTIKEVLRKFENEEYQGQTSEIYDYLCDQFRIDEEIEGGEK</sequence>
<protein>
    <recommendedName>
        <fullName evidence="4">DUF1617 family protein</fullName>
    </recommendedName>
</protein>
<evidence type="ECO:0000256" key="1">
    <source>
        <dbReference type="SAM" id="Coils"/>
    </source>
</evidence>
<dbReference type="Proteomes" id="UP001164718">
    <property type="component" value="Chromosome"/>
</dbReference>
<name>A0A9E8RWM6_9BACI</name>
<proteinExistence type="predicted"/>
<reference evidence="2" key="1">
    <citation type="submission" date="2022-09" db="EMBL/GenBank/DDBJ databases">
        <title>Complete Genomes of Fervidibacillus albus and Fervidibacillus halotolerans isolated from tidal flat sediments.</title>
        <authorList>
            <person name="Kwon K.K."/>
            <person name="Yang S.-H."/>
            <person name="Park M.J."/>
            <person name="Oh H.-M."/>
        </authorList>
    </citation>
    <scope>NUCLEOTIDE SEQUENCE</scope>
    <source>
        <strain evidence="2">MEBiC13591</strain>
    </source>
</reference>
<keyword evidence="3" id="KW-1185">Reference proteome</keyword>
<dbReference type="RefSeq" id="WP_275418650.1">
    <property type="nucleotide sequence ID" value="NZ_CP106878.1"/>
</dbReference>
<feature type="coiled-coil region" evidence="1">
    <location>
        <begin position="34"/>
        <end position="61"/>
    </location>
</feature>